<keyword evidence="5" id="KW-0560">Oxidoreductase</keyword>
<dbReference type="GO" id="GO:0005737">
    <property type="term" value="C:cytoplasm"/>
    <property type="evidence" value="ECO:0007669"/>
    <property type="project" value="TreeGrafter"/>
</dbReference>
<accession>A0A5C4WLG8</accession>
<dbReference type="Gene3D" id="3.90.180.10">
    <property type="entry name" value="Medium-chain alcohol dehydrogenases, catalytic domain"/>
    <property type="match status" value="1"/>
</dbReference>
<evidence type="ECO:0000256" key="2">
    <source>
        <dbReference type="ARBA" id="ARBA00008072"/>
    </source>
</evidence>
<evidence type="ECO:0000256" key="6">
    <source>
        <dbReference type="ARBA" id="ARBA00048262"/>
    </source>
</evidence>
<evidence type="ECO:0000256" key="7">
    <source>
        <dbReference type="RuleBase" id="RU361277"/>
    </source>
</evidence>
<dbReference type="Gene3D" id="3.40.50.720">
    <property type="entry name" value="NAD(P)-binding Rossmann-like Domain"/>
    <property type="match status" value="1"/>
</dbReference>
<dbReference type="AlphaFoldDB" id="A0A5C4WLG8"/>
<evidence type="ECO:0000259" key="8">
    <source>
        <dbReference type="SMART" id="SM00829"/>
    </source>
</evidence>
<dbReference type="PROSITE" id="PS00059">
    <property type="entry name" value="ADH_ZINC"/>
    <property type="match status" value="1"/>
</dbReference>
<evidence type="ECO:0000256" key="5">
    <source>
        <dbReference type="ARBA" id="ARBA00023002"/>
    </source>
</evidence>
<dbReference type="SUPFAM" id="SSF50129">
    <property type="entry name" value="GroES-like"/>
    <property type="match status" value="1"/>
</dbReference>
<evidence type="ECO:0000256" key="4">
    <source>
        <dbReference type="ARBA" id="ARBA00022833"/>
    </source>
</evidence>
<dbReference type="InterPro" id="IPR013149">
    <property type="entry name" value="ADH-like_C"/>
</dbReference>
<gene>
    <name evidence="9" type="ORF">FH608_016960</name>
</gene>
<dbReference type="Proteomes" id="UP000312512">
    <property type="component" value="Unassembled WGS sequence"/>
</dbReference>
<organism evidence="9 10">
    <name type="scientific">Nonomuraea phyllanthi</name>
    <dbReference type="NCBI Taxonomy" id="2219224"/>
    <lineage>
        <taxon>Bacteria</taxon>
        <taxon>Bacillati</taxon>
        <taxon>Actinomycetota</taxon>
        <taxon>Actinomycetes</taxon>
        <taxon>Streptosporangiales</taxon>
        <taxon>Streptosporangiaceae</taxon>
        <taxon>Nonomuraea</taxon>
    </lineage>
</organism>
<dbReference type="InterPro" id="IPR002328">
    <property type="entry name" value="ADH_Zn_CS"/>
</dbReference>
<dbReference type="InterPro" id="IPR013154">
    <property type="entry name" value="ADH-like_N"/>
</dbReference>
<dbReference type="RefSeq" id="WP_139631438.1">
    <property type="nucleotide sequence ID" value="NZ_VDLX02000005.1"/>
</dbReference>
<proteinExistence type="inferred from homology"/>
<evidence type="ECO:0000313" key="9">
    <source>
        <dbReference type="EMBL" id="KAB8194846.1"/>
    </source>
</evidence>
<sequence length="331" mass="34453">MAVTEPGGALRPVEVAVTHPDAGWVRVRVTASGVCGADLGTVSASEPAGGFPITPGHEIAGVIDATGARAAGWELGDRVAVGWSGGSCGHCRPCRTGDQVHCRQRRIPGLSYPGGWAETVTVPVEALAHIPDELSEADAAPMGCAGVTTFTAIREAGLPPGSRVAVYGLGGLGHLAVQFAARIGHEVVVIARGTDREQDAAAFGARHYIDATAQDAGQRLAELGGADLILCTVPTSEPISALLDGLRLRGRLTLIGVDGGAIQVPVARLVMNAQVVTGHLTGSPADIEDTMRFAVAHDVRPRLERLPLEQADLAVRRLREGQVRYRVLLEP</sequence>
<dbReference type="SUPFAM" id="SSF51735">
    <property type="entry name" value="NAD(P)-binding Rossmann-fold domains"/>
    <property type="match status" value="1"/>
</dbReference>
<evidence type="ECO:0000256" key="1">
    <source>
        <dbReference type="ARBA" id="ARBA00001947"/>
    </source>
</evidence>
<dbReference type="EMBL" id="VDLX02000005">
    <property type="protein sequence ID" value="KAB8194846.1"/>
    <property type="molecule type" value="Genomic_DNA"/>
</dbReference>
<dbReference type="PANTHER" id="PTHR42940">
    <property type="entry name" value="ALCOHOL DEHYDROGENASE 1-RELATED"/>
    <property type="match status" value="1"/>
</dbReference>
<dbReference type="Pfam" id="PF08240">
    <property type="entry name" value="ADH_N"/>
    <property type="match status" value="1"/>
</dbReference>
<dbReference type="PANTHER" id="PTHR42940:SF7">
    <property type="entry name" value="ALCOHOL DEHYDROGENASE-LIKE N-TERMINAL DOMAIN-CONTAINING PROTEIN"/>
    <property type="match status" value="1"/>
</dbReference>
<dbReference type="FunFam" id="3.40.50.720:FF:000022">
    <property type="entry name" value="Cinnamyl alcohol dehydrogenase"/>
    <property type="match status" value="1"/>
</dbReference>
<dbReference type="SMART" id="SM00829">
    <property type="entry name" value="PKS_ER"/>
    <property type="match status" value="1"/>
</dbReference>
<dbReference type="GO" id="GO:0008106">
    <property type="term" value="F:alcohol dehydrogenase (NADP+) activity"/>
    <property type="evidence" value="ECO:0007669"/>
    <property type="project" value="UniProtKB-EC"/>
</dbReference>
<protein>
    <submittedName>
        <fullName evidence="9">Alcohol dehydrogenase catalytic domain-containing protein</fullName>
    </submittedName>
</protein>
<name>A0A5C4WLG8_9ACTN</name>
<comment type="catalytic activity">
    <reaction evidence="6">
        <text>a primary alcohol + NADP(+) = an aldehyde + NADPH + H(+)</text>
        <dbReference type="Rhea" id="RHEA:15937"/>
        <dbReference type="ChEBI" id="CHEBI:15378"/>
        <dbReference type="ChEBI" id="CHEBI:15734"/>
        <dbReference type="ChEBI" id="CHEBI:17478"/>
        <dbReference type="ChEBI" id="CHEBI:57783"/>
        <dbReference type="ChEBI" id="CHEBI:58349"/>
        <dbReference type="EC" id="1.1.1.2"/>
    </reaction>
</comment>
<dbReference type="InterPro" id="IPR036291">
    <property type="entry name" value="NAD(P)-bd_dom_sf"/>
</dbReference>
<evidence type="ECO:0000313" key="10">
    <source>
        <dbReference type="Proteomes" id="UP000312512"/>
    </source>
</evidence>
<comment type="similarity">
    <text evidence="2 7">Belongs to the zinc-containing alcohol dehydrogenase family.</text>
</comment>
<dbReference type="GO" id="GO:0004022">
    <property type="term" value="F:alcohol dehydrogenase (NAD+) activity"/>
    <property type="evidence" value="ECO:0007669"/>
    <property type="project" value="TreeGrafter"/>
</dbReference>
<dbReference type="InterPro" id="IPR011032">
    <property type="entry name" value="GroES-like_sf"/>
</dbReference>
<comment type="cofactor">
    <cofactor evidence="1 7">
        <name>Zn(2+)</name>
        <dbReference type="ChEBI" id="CHEBI:29105"/>
    </cofactor>
</comment>
<dbReference type="GO" id="GO:0008270">
    <property type="term" value="F:zinc ion binding"/>
    <property type="evidence" value="ECO:0007669"/>
    <property type="project" value="InterPro"/>
</dbReference>
<reference evidence="9 10" key="1">
    <citation type="submission" date="2019-10" db="EMBL/GenBank/DDBJ databases">
        <title>Nonomuraea sp. nov., isolated from Phyllanthus amarus.</title>
        <authorList>
            <person name="Klykleung N."/>
            <person name="Tanasupawat S."/>
        </authorList>
    </citation>
    <scope>NUCLEOTIDE SEQUENCE [LARGE SCALE GENOMIC DNA]</scope>
    <source>
        <strain evidence="9 10">PA1-10</strain>
    </source>
</reference>
<comment type="caution">
    <text evidence="9">The sequence shown here is derived from an EMBL/GenBank/DDBJ whole genome shotgun (WGS) entry which is preliminary data.</text>
</comment>
<dbReference type="OrthoDB" id="3567264at2"/>
<evidence type="ECO:0000256" key="3">
    <source>
        <dbReference type="ARBA" id="ARBA00022723"/>
    </source>
</evidence>
<dbReference type="InterPro" id="IPR020843">
    <property type="entry name" value="ER"/>
</dbReference>
<feature type="domain" description="Enoyl reductase (ER)" evidence="8">
    <location>
        <begin position="7"/>
        <end position="329"/>
    </location>
</feature>
<keyword evidence="3 7" id="KW-0479">Metal-binding</keyword>
<dbReference type="Pfam" id="PF00107">
    <property type="entry name" value="ADH_zinc_N"/>
    <property type="match status" value="1"/>
</dbReference>
<keyword evidence="10" id="KW-1185">Reference proteome</keyword>
<keyword evidence="4 7" id="KW-0862">Zinc</keyword>